<name>A0A844M1W6_9GAMM</name>
<keyword evidence="2" id="KW-0285">Flavoprotein</keyword>
<evidence type="ECO:0000256" key="2">
    <source>
        <dbReference type="ARBA" id="ARBA00022643"/>
    </source>
</evidence>
<dbReference type="Proteomes" id="UP000442109">
    <property type="component" value="Unassembled WGS sequence"/>
</dbReference>
<gene>
    <name evidence="4" type="ORF">GB996_07280</name>
</gene>
<evidence type="ECO:0000313" key="5">
    <source>
        <dbReference type="Proteomes" id="UP000442109"/>
    </source>
</evidence>
<dbReference type="EMBL" id="WFKQ01000005">
    <property type="protein sequence ID" value="MUG32598.1"/>
    <property type="molecule type" value="Genomic_DNA"/>
</dbReference>
<sequence length="181" mass="20141">MDNTKKLGLIIGSLRKDSINRMVAEYIVSQISENIEVEEIEIAQLPLYNQDYDKQTIESYDQVRQKIKEVDTVLIVTPEHNRTLPAALKNVIDIASRPHGDSAWSGKKVAVVTASPGTYGGRECGLDVRKSMQALSAKVMIAPEVYLSHASDSIEDGKVSNEKTQQYLTKFADALVQFIEE</sequence>
<reference evidence="4 5" key="1">
    <citation type="journal article" date="2019" name="PLoS ONE">
        <title>Pup mortality in New Zealand sea lions (Phocarctos hookeri) at Enderby Island, Auckland Islands, 2013-18.</title>
        <authorList>
            <person name="Michael S.A."/>
            <person name="Hayman D.T.S."/>
            <person name="Gray R."/>
            <person name="Zhang J."/>
            <person name="Rogers L."/>
            <person name="Roe W.D."/>
        </authorList>
    </citation>
    <scope>NUCLEOTIDE SEQUENCE [LARGE SCALE GENOMIC DNA]</scope>
    <source>
        <strain evidence="4 5">SM868</strain>
    </source>
</reference>
<dbReference type="AlphaFoldDB" id="A0A844M1W6"/>
<evidence type="ECO:0000259" key="3">
    <source>
        <dbReference type="Pfam" id="PF03358"/>
    </source>
</evidence>
<dbReference type="SUPFAM" id="SSF52218">
    <property type="entry name" value="Flavoproteins"/>
    <property type="match status" value="1"/>
</dbReference>
<comment type="cofactor">
    <cofactor evidence="1">
        <name>FMN</name>
        <dbReference type="ChEBI" id="CHEBI:58210"/>
    </cofactor>
</comment>
<comment type="caution">
    <text evidence="4">The sequence shown here is derived from an EMBL/GenBank/DDBJ whole genome shotgun (WGS) entry which is preliminary data.</text>
</comment>
<dbReference type="InterPro" id="IPR050712">
    <property type="entry name" value="NAD(P)H-dep_reductase"/>
</dbReference>
<accession>A0A844M1W6</accession>
<dbReference type="PANTHER" id="PTHR30543:SF21">
    <property type="entry name" value="NAD(P)H-DEPENDENT FMN REDUCTASE LOT6"/>
    <property type="match status" value="1"/>
</dbReference>
<dbReference type="InterPro" id="IPR005025">
    <property type="entry name" value="FMN_Rdtase-like_dom"/>
</dbReference>
<keyword evidence="2" id="KW-0288">FMN</keyword>
<dbReference type="GO" id="GO:0016491">
    <property type="term" value="F:oxidoreductase activity"/>
    <property type="evidence" value="ECO:0007669"/>
    <property type="project" value="InterPro"/>
</dbReference>
<dbReference type="OrthoDB" id="9812295at2"/>
<dbReference type="Gene3D" id="3.40.50.360">
    <property type="match status" value="1"/>
</dbReference>
<dbReference type="GO" id="GO:0010181">
    <property type="term" value="F:FMN binding"/>
    <property type="evidence" value="ECO:0007669"/>
    <property type="project" value="TreeGrafter"/>
</dbReference>
<evidence type="ECO:0000313" key="4">
    <source>
        <dbReference type="EMBL" id="MUG32598.1"/>
    </source>
</evidence>
<dbReference type="GO" id="GO:0005829">
    <property type="term" value="C:cytosol"/>
    <property type="evidence" value="ECO:0007669"/>
    <property type="project" value="TreeGrafter"/>
</dbReference>
<dbReference type="Pfam" id="PF03358">
    <property type="entry name" value="FMN_red"/>
    <property type="match status" value="1"/>
</dbReference>
<dbReference type="InterPro" id="IPR029039">
    <property type="entry name" value="Flavoprotein-like_sf"/>
</dbReference>
<organism evidence="4 5">
    <name type="scientific">Psychrobacter sanguinis</name>
    <dbReference type="NCBI Taxonomy" id="861445"/>
    <lineage>
        <taxon>Bacteria</taxon>
        <taxon>Pseudomonadati</taxon>
        <taxon>Pseudomonadota</taxon>
        <taxon>Gammaproteobacteria</taxon>
        <taxon>Moraxellales</taxon>
        <taxon>Moraxellaceae</taxon>
        <taxon>Psychrobacter</taxon>
    </lineage>
</organism>
<evidence type="ECO:0000256" key="1">
    <source>
        <dbReference type="ARBA" id="ARBA00001917"/>
    </source>
</evidence>
<dbReference type="RefSeq" id="WP_155587281.1">
    <property type="nucleotide sequence ID" value="NZ_WFKQ01000005.1"/>
</dbReference>
<dbReference type="PANTHER" id="PTHR30543">
    <property type="entry name" value="CHROMATE REDUCTASE"/>
    <property type="match status" value="1"/>
</dbReference>
<protein>
    <submittedName>
        <fullName evidence="4">NAD(P)H-dependent oxidoreductase</fullName>
    </submittedName>
</protein>
<feature type="domain" description="NADPH-dependent FMN reductase-like" evidence="3">
    <location>
        <begin position="6"/>
        <end position="151"/>
    </location>
</feature>
<keyword evidence="5" id="KW-1185">Reference proteome</keyword>
<proteinExistence type="predicted"/>